<organism evidence="2 3">
    <name type="scientific">Micromonospora pisi</name>
    <dbReference type="NCBI Taxonomy" id="589240"/>
    <lineage>
        <taxon>Bacteria</taxon>
        <taxon>Bacillati</taxon>
        <taxon>Actinomycetota</taxon>
        <taxon>Actinomycetes</taxon>
        <taxon>Micromonosporales</taxon>
        <taxon>Micromonosporaceae</taxon>
        <taxon>Micromonospora</taxon>
    </lineage>
</organism>
<keyword evidence="3" id="KW-1185">Reference proteome</keyword>
<dbReference type="Proteomes" id="UP000277671">
    <property type="component" value="Unassembled WGS sequence"/>
</dbReference>
<dbReference type="Pfam" id="PF14520">
    <property type="entry name" value="HHH_5"/>
    <property type="match status" value="1"/>
</dbReference>
<proteinExistence type="predicted"/>
<dbReference type="SMART" id="SM00278">
    <property type="entry name" value="HhH1"/>
    <property type="match status" value="1"/>
</dbReference>
<feature type="domain" description="Helix-hairpin-helix DNA-binding motif class 1" evidence="1">
    <location>
        <begin position="107"/>
        <end position="126"/>
    </location>
</feature>
<keyword evidence="2" id="KW-0255">Endonuclease</keyword>
<dbReference type="InterPro" id="IPR003583">
    <property type="entry name" value="Hlx-hairpin-Hlx_DNA-bd_motif"/>
</dbReference>
<keyword evidence="2" id="KW-0378">Hydrolase</keyword>
<dbReference type="GO" id="GO:0003677">
    <property type="term" value="F:DNA binding"/>
    <property type="evidence" value="ECO:0007669"/>
    <property type="project" value="InterPro"/>
</dbReference>
<protein>
    <submittedName>
        <fullName evidence="2">Putative flap endonuclease-1-like 5' DNA nuclease</fullName>
    </submittedName>
</protein>
<evidence type="ECO:0000313" key="3">
    <source>
        <dbReference type="Proteomes" id="UP000277671"/>
    </source>
</evidence>
<dbReference type="AlphaFoldDB" id="A0A495JD29"/>
<dbReference type="EMBL" id="RBKT01000001">
    <property type="protein sequence ID" value="RKR86418.1"/>
    <property type="molecule type" value="Genomic_DNA"/>
</dbReference>
<dbReference type="Gene3D" id="1.10.150.20">
    <property type="entry name" value="5' to 3' exonuclease, C-terminal subdomain"/>
    <property type="match status" value="1"/>
</dbReference>
<keyword evidence="2" id="KW-0540">Nuclease</keyword>
<dbReference type="GO" id="GO:0004519">
    <property type="term" value="F:endonuclease activity"/>
    <property type="evidence" value="ECO:0007669"/>
    <property type="project" value="UniProtKB-KW"/>
</dbReference>
<dbReference type="GO" id="GO:0006281">
    <property type="term" value="P:DNA repair"/>
    <property type="evidence" value="ECO:0007669"/>
    <property type="project" value="InterPro"/>
</dbReference>
<name>A0A495JD29_9ACTN</name>
<accession>A0A495JD29</accession>
<reference evidence="2 3" key="1">
    <citation type="submission" date="2018-10" db="EMBL/GenBank/DDBJ databases">
        <title>Sequencing the genomes of 1000 actinobacteria strains.</title>
        <authorList>
            <person name="Klenk H.-P."/>
        </authorList>
    </citation>
    <scope>NUCLEOTIDE SEQUENCE [LARGE SCALE GENOMIC DNA]</scope>
    <source>
        <strain evidence="2 3">DSM 45175</strain>
    </source>
</reference>
<comment type="caution">
    <text evidence="2">The sequence shown here is derived from an EMBL/GenBank/DDBJ whole genome shotgun (WGS) entry which is preliminary data.</text>
</comment>
<evidence type="ECO:0000259" key="1">
    <source>
        <dbReference type="SMART" id="SM00278"/>
    </source>
</evidence>
<gene>
    <name evidence="2" type="ORF">BDK92_0643</name>
</gene>
<evidence type="ECO:0000313" key="2">
    <source>
        <dbReference type="EMBL" id="RKR86418.1"/>
    </source>
</evidence>
<sequence>MAWFIGQSLPVILAAFSLGLLVGWLVWGNRKPSPVVSQGDSVIVVERETVVAPRESAPVAGEAIAGEAIAREKEARRLPDGAVPLAPEPTIVNGAPMTDPDDIVDDDDLERIEGIGPKMAAALRAAGITSFQRLAATDDGARRAAIEAAGLSFAPSLVTWGRQAQLLADGDETAFAELTERLVAGRDTGRA</sequence>